<reference evidence="4 5" key="1">
    <citation type="submission" date="2017-12" db="EMBL/GenBank/DDBJ databases">
        <title>Phylogenetic diversity of female urinary microbiome.</title>
        <authorList>
            <person name="Thomas-White K."/>
            <person name="Wolfe A.J."/>
        </authorList>
    </citation>
    <scope>NUCLEOTIDE SEQUENCE [LARGE SCALE GENOMIC DNA]</scope>
    <source>
        <strain evidence="4 5">UMB0319</strain>
    </source>
</reference>
<dbReference type="NCBIfam" id="NF009154">
    <property type="entry name" value="PRK12497.3-3"/>
    <property type="match status" value="1"/>
</dbReference>
<accession>A0A2I1KTU1</accession>
<dbReference type="EMBL" id="PKHA01000003">
    <property type="protein sequence ID" value="PKY99018.1"/>
    <property type="molecule type" value="Genomic_DNA"/>
</dbReference>
<dbReference type="GO" id="GO:0003676">
    <property type="term" value="F:nucleic acid binding"/>
    <property type="evidence" value="ECO:0007669"/>
    <property type="project" value="InterPro"/>
</dbReference>
<feature type="region of interest" description="Disordered" evidence="3">
    <location>
        <begin position="39"/>
        <end position="61"/>
    </location>
</feature>
<dbReference type="InterPro" id="IPR003509">
    <property type="entry name" value="UPF0102_YraN-like"/>
</dbReference>
<sequence length="183" mass="19624">MARAPQASPLTPSSTGLAGRQCAGTRHRVTVVPEVIDVTDTSVQEPTGPQPFPSGDRRQTGRRGEDLAAAYLTDLGWTVLERNWRPRGLAGLRGEIDIVASEPSASAGRPTLVVVEVKTRSTVAAGTPAEAVTPAKRRRLARLAAAWLADHGGSGRRLRLDVISILLRDPLPAQLRHHRGVWS</sequence>
<comment type="caution">
    <text evidence="4">The sequence shown here is derived from an EMBL/GenBank/DDBJ whole genome shotgun (WGS) entry which is preliminary data.</text>
</comment>
<protein>
    <recommendedName>
        <fullName evidence="2">UPF0102 protein CYJ26_04745</fullName>
    </recommendedName>
</protein>
<dbReference type="Pfam" id="PF02021">
    <property type="entry name" value="UPF0102"/>
    <property type="match status" value="1"/>
</dbReference>
<evidence type="ECO:0000256" key="2">
    <source>
        <dbReference type="HAMAP-Rule" id="MF_00048"/>
    </source>
</evidence>
<dbReference type="Proteomes" id="UP000234778">
    <property type="component" value="Unassembled WGS sequence"/>
</dbReference>
<dbReference type="Gene3D" id="3.40.1350.10">
    <property type="match status" value="1"/>
</dbReference>
<dbReference type="CDD" id="cd20736">
    <property type="entry name" value="PoNe_Nuclease"/>
    <property type="match status" value="1"/>
</dbReference>
<gene>
    <name evidence="4" type="ORF">CYJ26_04745</name>
</gene>
<dbReference type="PANTHER" id="PTHR34039:SF1">
    <property type="entry name" value="UPF0102 PROTEIN YRAN"/>
    <property type="match status" value="1"/>
</dbReference>
<feature type="region of interest" description="Disordered" evidence="3">
    <location>
        <begin position="1"/>
        <end position="24"/>
    </location>
</feature>
<comment type="similarity">
    <text evidence="1 2">Belongs to the UPF0102 family.</text>
</comment>
<evidence type="ECO:0000313" key="5">
    <source>
        <dbReference type="Proteomes" id="UP000234778"/>
    </source>
</evidence>
<dbReference type="InterPro" id="IPR011335">
    <property type="entry name" value="Restrct_endonuc-II-like"/>
</dbReference>
<evidence type="ECO:0000313" key="4">
    <source>
        <dbReference type="EMBL" id="PKY99018.1"/>
    </source>
</evidence>
<dbReference type="AlphaFoldDB" id="A0A2I1KTU1"/>
<dbReference type="PANTHER" id="PTHR34039">
    <property type="entry name" value="UPF0102 PROTEIN YRAN"/>
    <property type="match status" value="1"/>
</dbReference>
<dbReference type="HAMAP" id="MF_00048">
    <property type="entry name" value="UPF0102"/>
    <property type="match status" value="1"/>
</dbReference>
<dbReference type="SUPFAM" id="SSF52980">
    <property type="entry name" value="Restriction endonuclease-like"/>
    <property type="match status" value="1"/>
</dbReference>
<name>A0A2I1KTU1_9ACTO</name>
<organism evidence="4 5">
    <name type="scientific">Actinomyces urogenitalis</name>
    <dbReference type="NCBI Taxonomy" id="103621"/>
    <lineage>
        <taxon>Bacteria</taxon>
        <taxon>Bacillati</taxon>
        <taxon>Actinomycetota</taxon>
        <taxon>Actinomycetes</taxon>
        <taxon>Actinomycetales</taxon>
        <taxon>Actinomycetaceae</taxon>
        <taxon>Actinomyces</taxon>
    </lineage>
</organism>
<proteinExistence type="inferred from homology"/>
<evidence type="ECO:0000256" key="1">
    <source>
        <dbReference type="ARBA" id="ARBA00006738"/>
    </source>
</evidence>
<dbReference type="InterPro" id="IPR011856">
    <property type="entry name" value="tRNA_endonuc-like_dom_sf"/>
</dbReference>
<evidence type="ECO:0000256" key="3">
    <source>
        <dbReference type="SAM" id="MobiDB-lite"/>
    </source>
</evidence>